<evidence type="ECO:0000313" key="2">
    <source>
        <dbReference type="Proteomes" id="UP000314294"/>
    </source>
</evidence>
<comment type="caution">
    <text evidence="1">The sequence shown here is derived from an EMBL/GenBank/DDBJ whole genome shotgun (WGS) entry which is preliminary data.</text>
</comment>
<keyword evidence="2" id="KW-1185">Reference proteome</keyword>
<dbReference type="EMBL" id="SRLO01000001">
    <property type="protein sequence ID" value="TNN89411.1"/>
    <property type="molecule type" value="Genomic_DNA"/>
</dbReference>
<reference evidence="1 2" key="1">
    <citation type="submission" date="2019-03" db="EMBL/GenBank/DDBJ databases">
        <title>First draft genome of Liparis tanakae, snailfish: a comprehensive survey of snailfish specific genes.</title>
        <authorList>
            <person name="Kim W."/>
            <person name="Song I."/>
            <person name="Jeong J.-H."/>
            <person name="Kim D."/>
            <person name="Kim S."/>
            <person name="Ryu S."/>
            <person name="Song J.Y."/>
            <person name="Lee S.K."/>
        </authorList>
    </citation>
    <scope>NUCLEOTIDE SEQUENCE [LARGE SCALE GENOMIC DNA]</scope>
    <source>
        <tissue evidence="1">Muscle</tissue>
    </source>
</reference>
<name>A0A4Z2JHM4_9TELE</name>
<sequence>MLISAQAESPDGVQTLVVVQKKSCRNADWRSLGWRSLGWRSLGWRSLGWRSLGWRSLGAISSHRGQQCNCTKKTLRHLLGTKGQSTSR</sequence>
<evidence type="ECO:0000313" key="1">
    <source>
        <dbReference type="EMBL" id="TNN89411.1"/>
    </source>
</evidence>
<proteinExistence type="predicted"/>
<accession>A0A4Z2JHM4</accession>
<organism evidence="1 2">
    <name type="scientific">Liparis tanakae</name>
    <name type="common">Tanaka's snailfish</name>
    <dbReference type="NCBI Taxonomy" id="230148"/>
    <lineage>
        <taxon>Eukaryota</taxon>
        <taxon>Metazoa</taxon>
        <taxon>Chordata</taxon>
        <taxon>Craniata</taxon>
        <taxon>Vertebrata</taxon>
        <taxon>Euteleostomi</taxon>
        <taxon>Actinopterygii</taxon>
        <taxon>Neopterygii</taxon>
        <taxon>Teleostei</taxon>
        <taxon>Neoteleostei</taxon>
        <taxon>Acanthomorphata</taxon>
        <taxon>Eupercaria</taxon>
        <taxon>Perciformes</taxon>
        <taxon>Cottioidei</taxon>
        <taxon>Cottales</taxon>
        <taxon>Liparidae</taxon>
        <taxon>Liparis</taxon>
    </lineage>
</organism>
<gene>
    <name evidence="1" type="ORF">EYF80_000014</name>
</gene>
<protein>
    <submittedName>
        <fullName evidence="1">Uncharacterized protein</fullName>
    </submittedName>
</protein>
<dbReference type="Proteomes" id="UP000314294">
    <property type="component" value="Unassembled WGS sequence"/>
</dbReference>
<dbReference type="AlphaFoldDB" id="A0A4Z2JHM4"/>